<dbReference type="GO" id="GO:0005681">
    <property type="term" value="C:spliceosomal complex"/>
    <property type="evidence" value="ECO:0007669"/>
    <property type="project" value="UniProtKB-KW"/>
</dbReference>
<evidence type="ECO:0000259" key="6">
    <source>
        <dbReference type="Pfam" id="PF10433"/>
    </source>
</evidence>
<dbReference type="PANTHER" id="PTHR10644">
    <property type="entry name" value="DNA REPAIR/RNA PROCESSING CPSF FAMILY"/>
    <property type="match status" value="1"/>
</dbReference>
<keyword evidence="2" id="KW-0507">mRNA processing</keyword>
<dbReference type="GeneTree" id="ENSGT00950000183151"/>
<feature type="domain" description="RSE1/DDB1/CPSF1 first beta-propeller" evidence="6">
    <location>
        <begin position="2"/>
        <end position="228"/>
    </location>
</feature>
<dbReference type="Proteomes" id="UP000694402">
    <property type="component" value="Unassembled WGS sequence"/>
</dbReference>
<proteinExistence type="predicted"/>
<dbReference type="InterPro" id="IPR050358">
    <property type="entry name" value="RSE1/DDB1/CFT1"/>
</dbReference>
<keyword evidence="4" id="KW-0508">mRNA splicing</keyword>
<evidence type="ECO:0000256" key="2">
    <source>
        <dbReference type="ARBA" id="ARBA00022664"/>
    </source>
</evidence>
<dbReference type="AlphaFoldDB" id="A0AAZ3S6M4"/>
<dbReference type="Gene3D" id="2.130.10.10">
    <property type="entry name" value="YVTN repeat-like/Quinoprotein amine dehydrogenase"/>
    <property type="match status" value="1"/>
</dbReference>
<accession>A0AAZ3S6M4</accession>
<name>A0AAZ3S6M4_ONCTS</name>
<dbReference type="GO" id="GO:0006397">
    <property type="term" value="P:mRNA processing"/>
    <property type="evidence" value="ECO:0007669"/>
    <property type="project" value="UniProtKB-KW"/>
</dbReference>
<sequence length="260" mass="28858">MEVFGNIRSLMAFRLTGGTKDYIVVGSDSGLIMILEYHLSNNTFEKIHQETFGKSGCRGIIPGQFLAVDPQGQFSRDGAIEKQKLVYILNRDAAARLTISSPLEVHKANLLVYHVVGVDVGFENPMFACLETDYEEADNDPTREAASNTQQTLTFYELDLGLNHVVCKYSEALEVHGNFLITVPGGSHGPSGVFICSENYITYKNFGNQPDIRCPIPRRRNDLYDSERHNLRLLSHPQDHVLFPGPNGAGGHLQGHPGDR</sequence>
<evidence type="ECO:0000256" key="5">
    <source>
        <dbReference type="ARBA" id="ARBA00023242"/>
    </source>
</evidence>
<reference evidence="8" key="1">
    <citation type="journal article" date="2018" name="PLoS ONE">
        <title>Chinook salmon (Oncorhynchus tshawytscha) genome and transcriptome.</title>
        <authorList>
            <person name="Christensen K.A."/>
            <person name="Leong J.S."/>
            <person name="Sakhrani D."/>
            <person name="Biagi C.A."/>
            <person name="Minkley D.R."/>
            <person name="Withler R.E."/>
            <person name="Rondeau E.B."/>
            <person name="Koop B.F."/>
            <person name="Devlin R.H."/>
        </authorList>
    </citation>
    <scope>NUCLEOTIDE SEQUENCE [LARGE SCALE GENOMIC DNA]</scope>
</reference>
<evidence type="ECO:0000313" key="7">
    <source>
        <dbReference type="Ensembl" id="ENSOTSP00005148764.1"/>
    </source>
</evidence>
<dbReference type="Pfam" id="PF10433">
    <property type="entry name" value="Beta-prop_RSE1_1st"/>
    <property type="match status" value="1"/>
</dbReference>
<dbReference type="InterPro" id="IPR018846">
    <property type="entry name" value="Beta-prop_RSE1/DDB1/CPSF1_1st"/>
</dbReference>
<dbReference type="Ensembl" id="ENSOTST00005125886.1">
    <property type="protein sequence ID" value="ENSOTSP00005148764.1"/>
    <property type="gene ID" value="ENSOTSG00005042553.2"/>
</dbReference>
<organism evidence="7 8">
    <name type="scientific">Oncorhynchus tshawytscha</name>
    <name type="common">Chinook salmon</name>
    <name type="synonym">Salmo tshawytscha</name>
    <dbReference type="NCBI Taxonomy" id="74940"/>
    <lineage>
        <taxon>Eukaryota</taxon>
        <taxon>Metazoa</taxon>
        <taxon>Chordata</taxon>
        <taxon>Craniata</taxon>
        <taxon>Vertebrata</taxon>
        <taxon>Euteleostomi</taxon>
        <taxon>Actinopterygii</taxon>
        <taxon>Neopterygii</taxon>
        <taxon>Teleostei</taxon>
        <taxon>Protacanthopterygii</taxon>
        <taxon>Salmoniformes</taxon>
        <taxon>Salmonidae</taxon>
        <taxon>Salmoninae</taxon>
        <taxon>Oncorhynchus</taxon>
    </lineage>
</organism>
<keyword evidence="5" id="KW-0539">Nucleus</keyword>
<evidence type="ECO:0000256" key="3">
    <source>
        <dbReference type="ARBA" id="ARBA00022728"/>
    </source>
</evidence>
<evidence type="ECO:0000313" key="8">
    <source>
        <dbReference type="Proteomes" id="UP000694402"/>
    </source>
</evidence>
<evidence type="ECO:0000256" key="1">
    <source>
        <dbReference type="ARBA" id="ARBA00004123"/>
    </source>
</evidence>
<reference evidence="7" key="2">
    <citation type="submission" date="2025-08" db="UniProtKB">
        <authorList>
            <consortium name="Ensembl"/>
        </authorList>
    </citation>
    <scope>IDENTIFICATION</scope>
</reference>
<protein>
    <recommendedName>
        <fullName evidence="6">RSE1/DDB1/CPSF1 first beta-propeller domain-containing protein</fullName>
    </recommendedName>
</protein>
<dbReference type="FunFam" id="2.130.10.10:FF:001143">
    <property type="entry name" value="Pre-mRNA-splicing factor rse-1, putative"/>
    <property type="match status" value="1"/>
</dbReference>
<comment type="subcellular location">
    <subcellularLocation>
        <location evidence="1">Nucleus</location>
    </subcellularLocation>
</comment>
<dbReference type="InterPro" id="IPR015943">
    <property type="entry name" value="WD40/YVTN_repeat-like_dom_sf"/>
</dbReference>
<keyword evidence="3" id="KW-0747">Spliceosome</keyword>
<evidence type="ECO:0000256" key="4">
    <source>
        <dbReference type="ARBA" id="ARBA00023187"/>
    </source>
</evidence>
<dbReference type="GO" id="GO:0008380">
    <property type="term" value="P:RNA splicing"/>
    <property type="evidence" value="ECO:0007669"/>
    <property type="project" value="UniProtKB-KW"/>
</dbReference>
<keyword evidence="8" id="KW-1185">Reference proteome</keyword>
<reference evidence="7" key="3">
    <citation type="submission" date="2025-09" db="UniProtKB">
        <authorList>
            <consortium name="Ensembl"/>
        </authorList>
    </citation>
    <scope>IDENTIFICATION</scope>
</reference>